<sequence>MSEISDLIVFEDIQKLLVNDLRDVALKLDIPDNLKNQAELVTAIGNKFNDDSKTVKEVLDSYRNKIFVNGSFTWYKVHSYDLNKLYDVLKNAPKDETNNIKIYKVARHEDGFYIRYTYKSSNTVIPTEDGKYKVYSKNSFALINVLPTNNLIEIRASKQIVEKLISTIANLIEDNNVRIEKVELFGLDMDKKVDTFVKKVGGKIIKSADTPIDAGEDEITNEMLEKISEILRTIDDRIYSDDGEADVNYTIDKLKHSFNGNMFSYLLLRGLGTLELKSVIKDLRDTPLYEWIRPHLSTKISSVEVPVINDKLKEKYIIRFEKQTDSVSFTKKCNENVVEKVRELLVLNS</sequence>
<dbReference type="RefSeq" id="WP_109242113.1">
    <property type="nucleotide sequence ID" value="NZ_QFAS01000008.1"/>
</dbReference>
<proteinExistence type="predicted"/>
<evidence type="ECO:0000313" key="2">
    <source>
        <dbReference type="Proteomes" id="UP000245607"/>
    </source>
</evidence>
<dbReference type="AlphaFoldDB" id="A0A2U2M440"/>
<protein>
    <submittedName>
        <fullName evidence="1">Uncharacterized protein</fullName>
    </submittedName>
</protein>
<comment type="caution">
    <text evidence="1">The sequence shown here is derived from an EMBL/GenBank/DDBJ whole genome shotgun (WGS) entry which is preliminary data.</text>
</comment>
<accession>A0A2U2M440</accession>
<organism evidence="1 2">
    <name type="scientific">Ligilactobacillus salivarius</name>
    <dbReference type="NCBI Taxonomy" id="1624"/>
    <lineage>
        <taxon>Bacteria</taxon>
        <taxon>Bacillati</taxon>
        <taxon>Bacillota</taxon>
        <taxon>Bacilli</taxon>
        <taxon>Lactobacillales</taxon>
        <taxon>Lactobacillaceae</taxon>
        <taxon>Ligilactobacillus</taxon>
    </lineage>
</organism>
<dbReference type="Proteomes" id="UP000245607">
    <property type="component" value="Unassembled WGS sequence"/>
</dbReference>
<reference evidence="1 2" key="1">
    <citation type="submission" date="2018-05" db="EMBL/GenBank/DDBJ databases">
        <title>Lactobacillus salivarius genome sequencing and assembly.</title>
        <authorList>
            <person name="Audisio C."/>
            <person name="Albarracin L."/>
            <person name="Torres M.J."/>
            <person name="Hebert E.M."/>
            <person name="Saavedra L."/>
        </authorList>
    </citation>
    <scope>NUCLEOTIDE SEQUENCE [LARGE SCALE GENOMIC DNA]</scope>
    <source>
        <strain evidence="1 2">A3iob</strain>
    </source>
</reference>
<gene>
    <name evidence="1" type="ORF">DB362_07290</name>
</gene>
<dbReference type="EMBL" id="QFAS01000008">
    <property type="protein sequence ID" value="PWG51613.1"/>
    <property type="molecule type" value="Genomic_DNA"/>
</dbReference>
<name>A0A2U2M440_9LACO</name>
<evidence type="ECO:0000313" key="1">
    <source>
        <dbReference type="EMBL" id="PWG51613.1"/>
    </source>
</evidence>